<keyword evidence="3" id="KW-1185">Reference proteome</keyword>
<dbReference type="Proteomes" id="UP001153709">
    <property type="component" value="Chromosome 9"/>
</dbReference>
<dbReference type="PANTHER" id="PTHR47326">
    <property type="entry name" value="TRANSPOSABLE ELEMENT TC3 TRANSPOSASE-LIKE PROTEIN"/>
    <property type="match status" value="1"/>
</dbReference>
<dbReference type="AlphaFoldDB" id="A0A9N9TEI5"/>
<accession>A0A9N9TEI5</accession>
<dbReference type="PANTHER" id="PTHR47326:SF1">
    <property type="entry name" value="HTH PSQ-TYPE DOMAIN-CONTAINING PROTEIN"/>
    <property type="match status" value="1"/>
</dbReference>
<dbReference type="Gene3D" id="1.10.10.10">
    <property type="entry name" value="Winged helix-like DNA-binding domain superfamily/Winged helix DNA-binding domain"/>
    <property type="match status" value="1"/>
</dbReference>
<feature type="domain" description="DUF4817" evidence="1">
    <location>
        <begin position="10"/>
        <end position="50"/>
    </location>
</feature>
<dbReference type="InterPro" id="IPR032135">
    <property type="entry name" value="DUF4817"/>
</dbReference>
<dbReference type="Pfam" id="PF13412">
    <property type="entry name" value="HTH_24"/>
    <property type="match status" value="1"/>
</dbReference>
<evidence type="ECO:0000259" key="1">
    <source>
        <dbReference type="Pfam" id="PF16087"/>
    </source>
</evidence>
<evidence type="ECO:0000313" key="2">
    <source>
        <dbReference type="EMBL" id="CAG9840996.1"/>
    </source>
</evidence>
<evidence type="ECO:0000313" key="3">
    <source>
        <dbReference type="Proteomes" id="UP001153709"/>
    </source>
</evidence>
<organism evidence="2 3">
    <name type="scientific">Diabrotica balteata</name>
    <name type="common">Banded cucumber beetle</name>
    <dbReference type="NCBI Taxonomy" id="107213"/>
    <lineage>
        <taxon>Eukaryota</taxon>
        <taxon>Metazoa</taxon>
        <taxon>Ecdysozoa</taxon>
        <taxon>Arthropoda</taxon>
        <taxon>Hexapoda</taxon>
        <taxon>Insecta</taxon>
        <taxon>Pterygota</taxon>
        <taxon>Neoptera</taxon>
        <taxon>Endopterygota</taxon>
        <taxon>Coleoptera</taxon>
        <taxon>Polyphaga</taxon>
        <taxon>Cucujiformia</taxon>
        <taxon>Chrysomeloidea</taxon>
        <taxon>Chrysomelidae</taxon>
        <taxon>Galerucinae</taxon>
        <taxon>Diabroticina</taxon>
        <taxon>Diabroticites</taxon>
        <taxon>Diabrotica</taxon>
    </lineage>
</organism>
<protein>
    <recommendedName>
        <fullName evidence="1">DUF4817 domain-containing protein</fullName>
    </recommendedName>
</protein>
<sequence>MADMHLTLCECQRNSAAAARRYAVKYLNRNTPDRRLFLTINRRLRKTGTFQPQVAGNSGHPIMDATDEDILEIIEEVSGTSTRVIAAQLNVPHVRVWRRLKDQLLKLYHLTTVQELLVED</sequence>
<proteinExistence type="predicted"/>
<name>A0A9N9TEI5_DIABA</name>
<reference evidence="2" key="1">
    <citation type="submission" date="2022-01" db="EMBL/GenBank/DDBJ databases">
        <authorList>
            <person name="King R."/>
        </authorList>
    </citation>
    <scope>NUCLEOTIDE SEQUENCE</scope>
</reference>
<dbReference type="InterPro" id="IPR036388">
    <property type="entry name" value="WH-like_DNA-bd_sf"/>
</dbReference>
<dbReference type="Pfam" id="PF16087">
    <property type="entry name" value="DUF4817"/>
    <property type="match status" value="1"/>
</dbReference>
<dbReference type="OrthoDB" id="7699088at2759"/>
<dbReference type="EMBL" id="OU898284">
    <property type="protein sequence ID" value="CAG9840996.1"/>
    <property type="molecule type" value="Genomic_DNA"/>
</dbReference>
<gene>
    <name evidence="2" type="ORF">DIABBA_LOCUS13599</name>
</gene>